<comment type="caution">
    <text evidence="4">The sequence shown here is derived from an EMBL/GenBank/DDBJ whole genome shotgun (WGS) entry which is preliminary data.</text>
</comment>
<dbReference type="Pfam" id="PF12836">
    <property type="entry name" value="HHH_3"/>
    <property type="match status" value="1"/>
</dbReference>
<feature type="region of interest" description="Disordered" evidence="1">
    <location>
        <begin position="195"/>
        <end position="232"/>
    </location>
</feature>
<dbReference type="InterPro" id="IPR051675">
    <property type="entry name" value="Endo/Exo/Phosphatase_dom_1"/>
</dbReference>
<dbReference type="InterPro" id="IPR019554">
    <property type="entry name" value="Soluble_ligand-bd"/>
</dbReference>
<organism evidence="4 5">
    <name type="scientific">Motilibacter deserti</name>
    <dbReference type="NCBI Taxonomy" id="2714956"/>
    <lineage>
        <taxon>Bacteria</taxon>
        <taxon>Bacillati</taxon>
        <taxon>Actinomycetota</taxon>
        <taxon>Actinomycetes</taxon>
        <taxon>Motilibacterales</taxon>
        <taxon>Motilibacteraceae</taxon>
        <taxon>Motilibacter</taxon>
    </lineage>
</organism>
<dbReference type="SUPFAM" id="SSF142984">
    <property type="entry name" value="Nqo1 middle domain-like"/>
    <property type="match status" value="1"/>
</dbReference>
<feature type="domain" description="Helix-hairpin-helix DNA-binding motif class 1" evidence="3">
    <location>
        <begin position="245"/>
        <end position="264"/>
    </location>
</feature>
<dbReference type="SUPFAM" id="SSF47781">
    <property type="entry name" value="RuvA domain 2-like"/>
    <property type="match status" value="1"/>
</dbReference>
<dbReference type="Proteomes" id="UP000800981">
    <property type="component" value="Unassembled WGS sequence"/>
</dbReference>
<feature type="domain" description="Helix-hairpin-helix DNA-binding motif class 1" evidence="3">
    <location>
        <begin position="275"/>
        <end position="294"/>
    </location>
</feature>
<dbReference type="SMART" id="SM00278">
    <property type="entry name" value="HhH1"/>
    <property type="match status" value="2"/>
</dbReference>
<protein>
    <submittedName>
        <fullName evidence="4">ComEA family DNA-binding protein</fullName>
    </submittedName>
</protein>
<accession>A0ABX0GP77</accession>
<dbReference type="Pfam" id="PF10531">
    <property type="entry name" value="SLBB"/>
    <property type="match status" value="1"/>
</dbReference>
<keyword evidence="2" id="KW-1133">Transmembrane helix</keyword>
<feature type="compositionally biased region" description="Gly residues" evidence="1">
    <location>
        <begin position="207"/>
        <end position="224"/>
    </location>
</feature>
<dbReference type="InterPro" id="IPR003583">
    <property type="entry name" value="Hlx-hairpin-Hlx_DNA-bd_motif"/>
</dbReference>
<proteinExistence type="predicted"/>
<dbReference type="PANTHER" id="PTHR21180:SF32">
    <property type="entry name" value="ENDONUCLEASE_EXONUCLEASE_PHOSPHATASE FAMILY DOMAIN-CONTAINING PROTEIN 1"/>
    <property type="match status" value="1"/>
</dbReference>
<keyword evidence="4" id="KW-0238">DNA-binding</keyword>
<dbReference type="Gene3D" id="3.10.560.10">
    <property type="entry name" value="Outer membrane lipoprotein wza domain like"/>
    <property type="match status" value="1"/>
</dbReference>
<dbReference type="InterPro" id="IPR010994">
    <property type="entry name" value="RuvA_2-like"/>
</dbReference>
<dbReference type="PANTHER" id="PTHR21180">
    <property type="entry name" value="ENDONUCLEASE/EXONUCLEASE/PHOSPHATASE FAMILY DOMAIN-CONTAINING PROTEIN 1"/>
    <property type="match status" value="1"/>
</dbReference>
<keyword evidence="5" id="KW-1185">Reference proteome</keyword>
<name>A0ABX0GP77_9ACTN</name>
<dbReference type="EMBL" id="JAANNP010000001">
    <property type="protein sequence ID" value="NHC12634.1"/>
    <property type="molecule type" value="Genomic_DNA"/>
</dbReference>
<feature type="transmembrane region" description="Helical" evidence="2">
    <location>
        <begin position="74"/>
        <end position="94"/>
    </location>
</feature>
<evidence type="ECO:0000256" key="2">
    <source>
        <dbReference type="SAM" id="Phobius"/>
    </source>
</evidence>
<dbReference type="GO" id="GO:0003677">
    <property type="term" value="F:DNA binding"/>
    <property type="evidence" value="ECO:0007669"/>
    <property type="project" value="UniProtKB-KW"/>
</dbReference>
<reference evidence="4 5" key="1">
    <citation type="submission" date="2020-03" db="EMBL/GenBank/DDBJ databases">
        <title>Two novel Motilibacter sp.</title>
        <authorList>
            <person name="Liu S."/>
        </authorList>
    </citation>
    <scope>NUCLEOTIDE SEQUENCE [LARGE SCALE GENOMIC DNA]</scope>
    <source>
        <strain evidence="4 5">E257</strain>
    </source>
</reference>
<keyword evidence="2" id="KW-0472">Membrane</keyword>
<evidence type="ECO:0000313" key="5">
    <source>
        <dbReference type="Proteomes" id="UP000800981"/>
    </source>
</evidence>
<sequence length="297" mass="29270">MPGLMTGEPASPPTPLPQPLQQPLPVAAPEPGTASSARQGRRRAPTGGEAWRGAVADRLPPTLRSGALALSPPAVLALGAVAVVAVVVVGLLWATSRPNAVAVPPRAELATSTPASGPLAQPAAEASGAAAGPAAVLVVDVTGRVRRPGIVELPDGARVADALEAAGGVTAGADLRSLNLARRLVDGEQVLVLGEGETPPPGAGLVSSGGPGAAGAAPGAGGPGAATAGGSASGGQMDLNAATVDQFDTLPGVGPVLAQRIVDWRTEHGRFSSVDELREVDGIGESRFADLRDLVRV</sequence>
<feature type="region of interest" description="Disordered" evidence="1">
    <location>
        <begin position="1"/>
        <end position="54"/>
    </location>
</feature>
<evidence type="ECO:0000313" key="4">
    <source>
        <dbReference type="EMBL" id="NHC12634.1"/>
    </source>
</evidence>
<gene>
    <name evidence="4" type="ORF">G9H71_02410</name>
</gene>
<dbReference type="Gene3D" id="1.10.150.280">
    <property type="entry name" value="AF1531-like domain"/>
    <property type="match status" value="1"/>
</dbReference>
<feature type="compositionally biased region" description="Pro residues" evidence="1">
    <location>
        <begin position="10"/>
        <end position="28"/>
    </location>
</feature>
<keyword evidence="2" id="KW-0812">Transmembrane</keyword>
<evidence type="ECO:0000256" key="1">
    <source>
        <dbReference type="SAM" id="MobiDB-lite"/>
    </source>
</evidence>
<evidence type="ECO:0000259" key="3">
    <source>
        <dbReference type="SMART" id="SM00278"/>
    </source>
</evidence>